<dbReference type="PANTHER" id="PTHR45947">
    <property type="entry name" value="SULFOQUINOVOSYL TRANSFERASE SQD2"/>
    <property type="match status" value="1"/>
</dbReference>
<reference evidence="2" key="1">
    <citation type="journal article" date="2023" name="J. Hazard. Mater.">
        <title>Anaerobic biodegradation of pyrene and benzo[a]pyrene by a new sulfate-reducing Desulforamulus aquiferis strain DSA.</title>
        <authorList>
            <person name="Zhang Z."/>
            <person name="Sun J."/>
            <person name="Gong X."/>
            <person name="Wang C."/>
            <person name="Wang H."/>
        </authorList>
    </citation>
    <scope>NUCLEOTIDE SEQUENCE</scope>
    <source>
        <strain evidence="2">DSA</strain>
    </source>
</reference>
<dbReference type="InterPro" id="IPR050194">
    <property type="entry name" value="Glycosyltransferase_grp1"/>
</dbReference>
<dbReference type="Gene3D" id="3.40.50.2000">
    <property type="entry name" value="Glycogen Phosphorylase B"/>
    <property type="match status" value="2"/>
</dbReference>
<dbReference type="PANTHER" id="PTHR45947:SF3">
    <property type="entry name" value="SULFOQUINOVOSYL TRANSFERASE SQD2"/>
    <property type="match status" value="1"/>
</dbReference>
<dbReference type="Proteomes" id="UP001172911">
    <property type="component" value="Unassembled WGS sequence"/>
</dbReference>
<gene>
    <name evidence="2" type="ORF">P6N53_06480</name>
</gene>
<dbReference type="Pfam" id="PF13692">
    <property type="entry name" value="Glyco_trans_1_4"/>
    <property type="match status" value="1"/>
</dbReference>
<dbReference type="SUPFAM" id="SSF53756">
    <property type="entry name" value="UDP-Glycosyltransferase/glycogen phosphorylase"/>
    <property type="match status" value="1"/>
</dbReference>
<sequence>MNVVLVSFSTLPTLQNYLYYAYGHLLEMGLNVYTVGADEIQANVEIGERNITVSVPSSPLPTLSSLKVMIQKIDIISEQIEALNPDIVHFVSKHTWNYMLIRKLKNRTSAKLIHTFHDPIGHKGDLVRYGVILYYKVIGSIVDGVVVHSDNCYKETIEKLKPKAEVFHAPLGCTKWHAYREPKQILKKLLIFGRINPYKGCDLVPAIAREIEKRDSEINIIIAGKASKDVKAKTLDAIAKCPNIKFYNSFVSEDELDQYFYNCDVVLITHTSITQSGVILDAYSHSKPIVAFQIDGIQEFLWDTEWSVRAFDISAYAQKVYQLVSDIHTLRLQSKLSWEFGKNHFASEKMAESLFKIYTTNQID</sequence>
<organism evidence="2 3">
    <name type="scientific">Desulforamulus aquiferis</name>
    <dbReference type="NCBI Taxonomy" id="1397668"/>
    <lineage>
        <taxon>Bacteria</taxon>
        <taxon>Bacillati</taxon>
        <taxon>Bacillota</taxon>
        <taxon>Clostridia</taxon>
        <taxon>Eubacteriales</taxon>
        <taxon>Peptococcaceae</taxon>
        <taxon>Desulforamulus</taxon>
    </lineage>
</organism>
<dbReference type="RefSeq" id="WP_304541981.1">
    <property type="nucleotide sequence ID" value="NZ_JARPTC010000008.1"/>
</dbReference>
<dbReference type="CDD" id="cd03801">
    <property type="entry name" value="GT4_PimA-like"/>
    <property type="match status" value="1"/>
</dbReference>
<dbReference type="GO" id="GO:0016757">
    <property type="term" value="F:glycosyltransferase activity"/>
    <property type="evidence" value="ECO:0007669"/>
    <property type="project" value="TreeGrafter"/>
</dbReference>
<evidence type="ECO:0000313" key="3">
    <source>
        <dbReference type="Proteomes" id="UP001172911"/>
    </source>
</evidence>
<keyword evidence="3" id="KW-1185">Reference proteome</keyword>
<dbReference type="InterPro" id="IPR028098">
    <property type="entry name" value="Glyco_trans_4-like_N"/>
</dbReference>
<evidence type="ECO:0000313" key="2">
    <source>
        <dbReference type="EMBL" id="MDO7786866.1"/>
    </source>
</evidence>
<proteinExistence type="predicted"/>
<accession>A0AAW7ZC05</accession>
<dbReference type="Pfam" id="PF13439">
    <property type="entry name" value="Glyco_transf_4"/>
    <property type="match status" value="1"/>
</dbReference>
<name>A0AAW7ZC05_9FIRM</name>
<reference evidence="2" key="2">
    <citation type="submission" date="2023-03" db="EMBL/GenBank/DDBJ databases">
        <authorList>
            <person name="Zhang Z."/>
        </authorList>
    </citation>
    <scope>NUCLEOTIDE SEQUENCE</scope>
    <source>
        <strain evidence="2">DSA</strain>
    </source>
</reference>
<dbReference type="EMBL" id="JARPTC010000008">
    <property type="protein sequence ID" value="MDO7786866.1"/>
    <property type="molecule type" value="Genomic_DNA"/>
</dbReference>
<comment type="caution">
    <text evidence="2">The sequence shown here is derived from an EMBL/GenBank/DDBJ whole genome shotgun (WGS) entry which is preliminary data.</text>
</comment>
<feature type="domain" description="Glycosyltransferase subfamily 4-like N-terminal" evidence="1">
    <location>
        <begin position="16"/>
        <end position="161"/>
    </location>
</feature>
<evidence type="ECO:0000259" key="1">
    <source>
        <dbReference type="Pfam" id="PF13439"/>
    </source>
</evidence>
<protein>
    <submittedName>
        <fullName evidence="2">Glycosyltransferase</fullName>
    </submittedName>
</protein>
<dbReference type="AlphaFoldDB" id="A0AAW7ZC05"/>